<dbReference type="GO" id="GO:0000160">
    <property type="term" value="P:phosphorelay signal transduction system"/>
    <property type="evidence" value="ECO:0007669"/>
    <property type="project" value="InterPro"/>
</dbReference>
<evidence type="ECO:0000313" key="7">
    <source>
        <dbReference type="EMBL" id="GHD12318.1"/>
    </source>
</evidence>
<sequence length="378" mass="42853">MFNIALVEDEELERRAVRSILERNIEDVHIVGEAKNGSEALHLLDTQKIDLILLDIKIPRPNGMELLQMIRDRHLPTKVLIVTAYDYFEIMQSAIQLKADGFLLKPVRTEALLEAVRNCQASAIAQSQAELHPDKSSAEVAQPLADPGEDGKNIRERILAHVEQRAYRDCLKLVRRRLETIYAHRETAPRHDVLDLIEILINILAQSGRDLPPVLARQVDELGSQRLDARSHYKVQELFSQVTDMLFEASDERGGPAAQRIQTVLHFIERNVQKGISLEDAADFANVSPCYLSRLFRKEMNMTFISYLKAQRMERAKELLQNSDLPITNVSLDLSYTDANYFCKAFKKEVGVSPSEYRRQFHKPAAGSGGEDQAVGVQ</sequence>
<dbReference type="PROSITE" id="PS50110">
    <property type="entry name" value="RESPONSE_REGULATORY"/>
    <property type="match status" value="1"/>
</dbReference>
<dbReference type="Proteomes" id="UP000630142">
    <property type="component" value="Unassembled WGS sequence"/>
</dbReference>
<dbReference type="SUPFAM" id="SSF46689">
    <property type="entry name" value="Homeodomain-like"/>
    <property type="match status" value="2"/>
</dbReference>
<dbReference type="SMART" id="SM00448">
    <property type="entry name" value="REC"/>
    <property type="match status" value="1"/>
</dbReference>
<dbReference type="Pfam" id="PF00072">
    <property type="entry name" value="Response_reg"/>
    <property type="match status" value="1"/>
</dbReference>
<dbReference type="PROSITE" id="PS01124">
    <property type="entry name" value="HTH_ARAC_FAMILY_2"/>
    <property type="match status" value="1"/>
</dbReference>
<dbReference type="SUPFAM" id="SSF52172">
    <property type="entry name" value="CheY-like"/>
    <property type="match status" value="1"/>
</dbReference>
<organism evidence="7 8">
    <name type="scientific">Tianweitania populi</name>
    <dbReference type="NCBI Taxonomy" id="1607949"/>
    <lineage>
        <taxon>Bacteria</taxon>
        <taxon>Pseudomonadati</taxon>
        <taxon>Pseudomonadota</taxon>
        <taxon>Alphaproteobacteria</taxon>
        <taxon>Hyphomicrobiales</taxon>
        <taxon>Phyllobacteriaceae</taxon>
        <taxon>Tianweitania</taxon>
    </lineage>
</organism>
<dbReference type="SMART" id="SM00342">
    <property type="entry name" value="HTH_ARAC"/>
    <property type="match status" value="1"/>
</dbReference>
<dbReference type="PANTHER" id="PTHR43280">
    <property type="entry name" value="ARAC-FAMILY TRANSCRIPTIONAL REGULATOR"/>
    <property type="match status" value="1"/>
</dbReference>
<dbReference type="InterPro" id="IPR011006">
    <property type="entry name" value="CheY-like_superfamily"/>
</dbReference>
<feature type="modified residue" description="4-aspartylphosphate" evidence="4">
    <location>
        <position position="55"/>
    </location>
</feature>
<dbReference type="RefSeq" id="WP_189502945.1">
    <property type="nucleotide sequence ID" value="NZ_BMZQ01000001.1"/>
</dbReference>
<accession>A0A8J3DYC0</accession>
<dbReference type="Gene3D" id="1.10.10.60">
    <property type="entry name" value="Homeodomain-like"/>
    <property type="match status" value="2"/>
</dbReference>
<dbReference type="PANTHER" id="PTHR43280:SF2">
    <property type="entry name" value="HTH-TYPE TRANSCRIPTIONAL REGULATOR EXSA"/>
    <property type="match status" value="1"/>
</dbReference>
<dbReference type="InterPro" id="IPR001789">
    <property type="entry name" value="Sig_transdc_resp-reg_receiver"/>
</dbReference>
<reference evidence="7" key="2">
    <citation type="submission" date="2020-09" db="EMBL/GenBank/DDBJ databases">
        <authorList>
            <person name="Sun Q."/>
            <person name="Kim S."/>
        </authorList>
    </citation>
    <scope>NUCLEOTIDE SEQUENCE</scope>
    <source>
        <strain evidence="7">KCTC 42249</strain>
    </source>
</reference>
<keyword evidence="8" id="KW-1185">Reference proteome</keyword>
<evidence type="ECO:0000259" key="5">
    <source>
        <dbReference type="PROSITE" id="PS01124"/>
    </source>
</evidence>
<dbReference type="GO" id="GO:0043565">
    <property type="term" value="F:sequence-specific DNA binding"/>
    <property type="evidence" value="ECO:0007669"/>
    <property type="project" value="InterPro"/>
</dbReference>
<evidence type="ECO:0000256" key="3">
    <source>
        <dbReference type="ARBA" id="ARBA00023163"/>
    </source>
</evidence>
<evidence type="ECO:0000259" key="6">
    <source>
        <dbReference type="PROSITE" id="PS50110"/>
    </source>
</evidence>
<dbReference type="Pfam" id="PF12833">
    <property type="entry name" value="HTH_18"/>
    <property type="match status" value="1"/>
</dbReference>
<feature type="domain" description="Response regulatory" evidence="6">
    <location>
        <begin position="3"/>
        <end position="120"/>
    </location>
</feature>
<dbReference type="GO" id="GO:0003700">
    <property type="term" value="F:DNA-binding transcription factor activity"/>
    <property type="evidence" value="ECO:0007669"/>
    <property type="project" value="InterPro"/>
</dbReference>
<dbReference type="InterPro" id="IPR009057">
    <property type="entry name" value="Homeodomain-like_sf"/>
</dbReference>
<evidence type="ECO:0000256" key="4">
    <source>
        <dbReference type="PROSITE-ProRule" id="PRU00169"/>
    </source>
</evidence>
<proteinExistence type="predicted"/>
<name>A0A8J3DYC0_9HYPH</name>
<evidence type="ECO:0000313" key="8">
    <source>
        <dbReference type="Proteomes" id="UP000630142"/>
    </source>
</evidence>
<dbReference type="AlphaFoldDB" id="A0A8J3DYC0"/>
<dbReference type="PRINTS" id="PR00032">
    <property type="entry name" value="HTHARAC"/>
</dbReference>
<evidence type="ECO:0000256" key="2">
    <source>
        <dbReference type="ARBA" id="ARBA00023125"/>
    </source>
</evidence>
<gene>
    <name evidence="7" type="ORF">GCM10016234_16440</name>
</gene>
<dbReference type="InterPro" id="IPR018060">
    <property type="entry name" value="HTH_AraC"/>
</dbReference>
<dbReference type="CDD" id="cd17536">
    <property type="entry name" value="REC_YesN-like"/>
    <property type="match status" value="1"/>
</dbReference>
<keyword evidence="3" id="KW-0804">Transcription</keyword>
<protein>
    <submittedName>
        <fullName evidence="7">DNA-binding response regulator</fullName>
    </submittedName>
</protein>
<keyword evidence="1" id="KW-0805">Transcription regulation</keyword>
<feature type="domain" description="HTH araC/xylS-type" evidence="5">
    <location>
        <begin position="262"/>
        <end position="360"/>
    </location>
</feature>
<reference evidence="7" key="1">
    <citation type="journal article" date="2014" name="Int. J. Syst. Evol. Microbiol.">
        <title>Complete genome sequence of Corynebacterium casei LMG S-19264T (=DSM 44701T), isolated from a smear-ripened cheese.</title>
        <authorList>
            <consortium name="US DOE Joint Genome Institute (JGI-PGF)"/>
            <person name="Walter F."/>
            <person name="Albersmeier A."/>
            <person name="Kalinowski J."/>
            <person name="Ruckert C."/>
        </authorList>
    </citation>
    <scope>NUCLEOTIDE SEQUENCE</scope>
    <source>
        <strain evidence="7">KCTC 42249</strain>
    </source>
</reference>
<comment type="caution">
    <text evidence="7">The sequence shown here is derived from an EMBL/GenBank/DDBJ whole genome shotgun (WGS) entry which is preliminary data.</text>
</comment>
<dbReference type="InterPro" id="IPR020449">
    <property type="entry name" value="Tscrpt_reg_AraC-type_HTH"/>
</dbReference>
<evidence type="ECO:0000256" key="1">
    <source>
        <dbReference type="ARBA" id="ARBA00023015"/>
    </source>
</evidence>
<keyword evidence="2 7" id="KW-0238">DNA-binding</keyword>
<dbReference type="EMBL" id="BMZQ01000001">
    <property type="protein sequence ID" value="GHD12318.1"/>
    <property type="molecule type" value="Genomic_DNA"/>
</dbReference>
<dbReference type="Gene3D" id="3.40.50.2300">
    <property type="match status" value="1"/>
</dbReference>
<keyword evidence="4" id="KW-0597">Phosphoprotein</keyword>